<comment type="similarity">
    <text evidence="1">Belongs to the universal stress protein A family.</text>
</comment>
<feature type="domain" description="UspA" evidence="2">
    <location>
        <begin position="5"/>
        <end position="145"/>
    </location>
</feature>
<organism evidence="3 4">
    <name type="scientific">Ligilactobacillus saerimneri</name>
    <dbReference type="NCBI Taxonomy" id="228229"/>
    <lineage>
        <taxon>Bacteria</taxon>
        <taxon>Bacillati</taxon>
        <taxon>Bacillota</taxon>
        <taxon>Bacilli</taxon>
        <taxon>Lactobacillales</taxon>
        <taxon>Lactobacillaceae</taxon>
        <taxon>Ligilactobacillus</taxon>
    </lineage>
</organism>
<dbReference type="PANTHER" id="PTHR46268">
    <property type="entry name" value="STRESS RESPONSE PROTEIN NHAX"/>
    <property type="match status" value="1"/>
</dbReference>
<dbReference type="EMBL" id="CP047418">
    <property type="protein sequence ID" value="QLL77330.1"/>
    <property type="molecule type" value="Genomic_DNA"/>
</dbReference>
<accession>A0A7H9EI05</accession>
<dbReference type="Gene3D" id="3.40.50.620">
    <property type="entry name" value="HUPs"/>
    <property type="match status" value="1"/>
</dbReference>
<reference evidence="3 4" key="1">
    <citation type="submission" date="2020-01" db="EMBL/GenBank/DDBJ databases">
        <title>Complete and circular genome sequences of six lactobacillus isolates from horses.</title>
        <authorList>
            <person name="Hassan H.M."/>
        </authorList>
    </citation>
    <scope>NUCLEOTIDE SEQUENCE [LARGE SCALE GENOMIC DNA]</scope>
    <source>
        <strain evidence="3 4">1A</strain>
    </source>
</reference>
<dbReference type="Pfam" id="PF00582">
    <property type="entry name" value="Usp"/>
    <property type="match status" value="1"/>
</dbReference>
<dbReference type="KEGG" id="lsw:GTO87_01010"/>
<dbReference type="SUPFAM" id="SSF52402">
    <property type="entry name" value="Adenine nucleotide alpha hydrolases-like"/>
    <property type="match status" value="1"/>
</dbReference>
<name>A0A7H9EI05_9LACO</name>
<dbReference type="PRINTS" id="PR01438">
    <property type="entry name" value="UNVRSLSTRESS"/>
</dbReference>
<evidence type="ECO:0000313" key="3">
    <source>
        <dbReference type="EMBL" id="QLL77330.1"/>
    </source>
</evidence>
<dbReference type="RefSeq" id="WP_180849186.1">
    <property type="nucleotide sequence ID" value="NZ_CP047418.1"/>
</dbReference>
<evidence type="ECO:0000259" key="2">
    <source>
        <dbReference type="Pfam" id="PF00582"/>
    </source>
</evidence>
<dbReference type="CDD" id="cd00293">
    <property type="entry name" value="USP-like"/>
    <property type="match status" value="1"/>
</dbReference>
<evidence type="ECO:0000313" key="4">
    <source>
        <dbReference type="Proteomes" id="UP000510886"/>
    </source>
</evidence>
<sequence>MLERYQNILVEIDGSKQSYEAFRRALEIAQRDQAKVYAVIIINNSLSLLRTVAINVAYDINIQTNAQSNLDRCRVIAHNTGFKDLYTMILEGRSKATMLRDFIADHDIDLFLAGSKRKQFLDLLFTDSVATKVANFTNCDVSIVK</sequence>
<proteinExistence type="inferred from homology"/>
<dbReference type="AlphaFoldDB" id="A0A7H9EI05"/>
<dbReference type="InterPro" id="IPR006015">
    <property type="entry name" value="Universal_stress_UspA"/>
</dbReference>
<dbReference type="InterPro" id="IPR006016">
    <property type="entry name" value="UspA"/>
</dbReference>
<protein>
    <submittedName>
        <fullName evidence="3">Universal stress protein</fullName>
    </submittedName>
</protein>
<dbReference type="PANTHER" id="PTHR46268:SF6">
    <property type="entry name" value="UNIVERSAL STRESS PROTEIN UP12"/>
    <property type="match status" value="1"/>
</dbReference>
<evidence type="ECO:0000256" key="1">
    <source>
        <dbReference type="ARBA" id="ARBA00008791"/>
    </source>
</evidence>
<gene>
    <name evidence="3" type="ORF">GTO87_01010</name>
</gene>
<dbReference type="InterPro" id="IPR014729">
    <property type="entry name" value="Rossmann-like_a/b/a_fold"/>
</dbReference>
<dbReference type="Proteomes" id="UP000510886">
    <property type="component" value="Chromosome"/>
</dbReference>